<evidence type="ECO:0000256" key="1">
    <source>
        <dbReference type="SAM" id="MobiDB-lite"/>
    </source>
</evidence>
<sequence length="41" mass="4915">PPKLEPRLRKSAREQSGGYKQDEPRIRDAKIDVKIEQRRLR</sequence>
<dbReference type="AlphaFoldDB" id="A0A382NE46"/>
<accession>A0A382NE46</accession>
<reference evidence="2" key="1">
    <citation type="submission" date="2018-05" db="EMBL/GenBank/DDBJ databases">
        <authorList>
            <person name="Lanie J.A."/>
            <person name="Ng W.-L."/>
            <person name="Kazmierczak K.M."/>
            <person name="Andrzejewski T.M."/>
            <person name="Davidsen T.M."/>
            <person name="Wayne K.J."/>
            <person name="Tettelin H."/>
            <person name="Glass J.I."/>
            <person name="Rusch D."/>
            <person name="Podicherti R."/>
            <person name="Tsui H.-C.T."/>
            <person name="Winkler M.E."/>
        </authorList>
    </citation>
    <scope>NUCLEOTIDE SEQUENCE</scope>
</reference>
<dbReference type="EMBL" id="UINC01099859">
    <property type="protein sequence ID" value="SVC59449.1"/>
    <property type="molecule type" value="Genomic_DNA"/>
</dbReference>
<proteinExistence type="predicted"/>
<protein>
    <submittedName>
        <fullName evidence="2">Uncharacterized protein</fullName>
    </submittedName>
</protein>
<feature type="compositionally biased region" description="Basic and acidic residues" evidence="1">
    <location>
        <begin position="20"/>
        <end position="41"/>
    </location>
</feature>
<name>A0A382NE46_9ZZZZ</name>
<feature type="region of interest" description="Disordered" evidence="1">
    <location>
        <begin position="1"/>
        <end position="41"/>
    </location>
</feature>
<organism evidence="2">
    <name type="scientific">marine metagenome</name>
    <dbReference type="NCBI Taxonomy" id="408172"/>
    <lineage>
        <taxon>unclassified sequences</taxon>
        <taxon>metagenomes</taxon>
        <taxon>ecological metagenomes</taxon>
    </lineage>
</organism>
<gene>
    <name evidence="2" type="ORF">METZ01_LOCUS312303</name>
</gene>
<evidence type="ECO:0000313" key="2">
    <source>
        <dbReference type="EMBL" id="SVC59449.1"/>
    </source>
</evidence>
<feature type="non-terminal residue" evidence="2">
    <location>
        <position position="1"/>
    </location>
</feature>
<feature type="compositionally biased region" description="Basic and acidic residues" evidence="1">
    <location>
        <begin position="1"/>
        <end position="13"/>
    </location>
</feature>